<evidence type="ECO:0000313" key="2">
    <source>
        <dbReference type="Proteomes" id="UP000320762"/>
    </source>
</evidence>
<dbReference type="Proteomes" id="UP000320762">
    <property type="component" value="Unassembled WGS sequence"/>
</dbReference>
<proteinExistence type="predicted"/>
<sequence>MEQRNRLATFDDTVKSPKLDAQFVNTLKASPDEHPAAADVLRLQAQILRNSRWNVGSEV</sequence>
<name>A0A550CBR5_9AGAR</name>
<accession>A0A550CBR5</accession>
<dbReference type="EMBL" id="VDMD01000013">
    <property type="protein sequence ID" value="TRM62204.1"/>
    <property type="molecule type" value="Genomic_DNA"/>
</dbReference>
<protein>
    <submittedName>
        <fullName evidence="1">Uncharacterized protein</fullName>
    </submittedName>
</protein>
<evidence type="ECO:0000313" key="1">
    <source>
        <dbReference type="EMBL" id="TRM62204.1"/>
    </source>
</evidence>
<dbReference type="AlphaFoldDB" id="A0A550CBR5"/>
<organism evidence="1 2">
    <name type="scientific">Schizophyllum amplum</name>
    <dbReference type="NCBI Taxonomy" id="97359"/>
    <lineage>
        <taxon>Eukaryota</taxon>
        <taxon>Fungi</taxon>
        <taxon>Dikarya</taxon>
        <taxon>Basidiomycota</taxon>
        <taxon>Agaricomycotina</taxon>
        <taxon>Agaricomycetes</taxon>
        <taxon>Agaricomycetidae</taxon>
        <taxon>Agaricales</taxon>
        <taxon>Schizophyllaceae</taxon>
        <taxon>Schizophyllum</taxon>
    </lineage>
</organism>
<gene>
    <name evidence="1" type="ORF">BD626DRAFT_569930</name>
</gene>
<reference evidence="1 2" key="1">
    <citation type="journal article" date="2019" name="New Phytol.">
        <title>Comparative genomics reveals unique wood-decay strategies and fruiting body development in the Schizophyllaceae.</title>
        <authorList>
            <person name="Almasi E."/>
            <person name="Sahu N."/>
            <person name="Krizsan K."/>
            <person name="Balint B."/>
            <person name="Kovacs G.M."/>
            <person name="Kiss B."/>
            <person name="Cseklye J."/>
            <person name="Drula E."/>
            <person name="Henrissat B."/>
            <person name="Nagy I."/>
            <person name="Chovatia M."/>
            <person name="Adam C."/>
            <person name="LaButti K."/>
            <person name="Lipzen A."/>
            <person name="Riley R."/>
            <person name="Grigoriev I.V."/>
            <person name="Nagy L.G."/>
        </authorList>
    </citation>
    <scope>NUCLEOTIDE SEQUENCE [LARGE SCALE GENOMIC DNA]</scope>
    <source>
        <strain evidence="1 2">NL-1724</strain>
    </source>
</reference>
<comment type="caution">
    <text evidence="1">The sequence shown here is derived from an EMBL/GenBank/DDBJ whole genome shotgun (WGS) entry which is preliminary data.</text>
</comment>
<keyword evidence="2" id="KW-1185">Reference proteome</keyword>